<gene>
    <name evidence="2" type="ORF">ACFFMS_07000</name>
</gene>
<feature type="domain" description="Quinate/shikimate 5-dehydrogenase/glutamyl-tRNA reductase" evidence="1">
    <location>
        <begin position="132"/>
        <end position="216"/>
    </location>
</feature>
<keyword evidence="3" id="KW-1185">Reference proteome</keyword>
<dbReference type="Pfam" id="PF01488">
    <property type="entry name" value="Shikimate_DH"/>
    <property type="match status" value="1"/>
</dbReference>
<evidence type="ECO:0000313" key="3">
    <source>
        <dbReference type="Proteomes" id="UP001589609"/>
    </source>
</evidence>
<protein>
    <submittedName>
        <fullName evidence="2">NAD(P)-binding domain-containing protein</fullName>
    </submittedName>
</protein>
<organism evidence="2 3">
    <name type="scientific">Ectobacillus funiculus</name>
    <dbReference type="NCBI Taxonomy" id="137993"/>
    <lineage>
        <taxon>Bacteria</taxon>
        <taxon>Bacillati</taxon>
        <taxon>Bacillota</taxon>
        <taxon>Bacilli</taxon>
        <taxon>Bacillales</taxon>
        <taxon>Bacillaceae</taxon>
        <taxon>Ectobacillus</taxon>
    </lineage>
</organism>
<dbReference type="Gene3D" id="3.40.50.720">
    <property type="entry name" value="NAD(P)-binding Rossmann-like Domain"/>
    <property type="match status" value="1"/>
</dbReference>
<dbReference type="EMBL" id="JBHMAF010000023">
    <property type="protein sequence ID" value="MFB9758270.1"/>
    <property type="molecule type" value="Genomic_DNA"/>
</dbReference>
<evidence type="ECO:0000259" key="1">
    <source>
        <dbReference type="Pfam" id="PF01488"/>
    </source>
</evidence>
<reference evidence="2 3" key="1">
    <citation type="submission" date="2024-09" db="EMBL/GenBank/DDBJ databases">
        <authorList>
            <person name="Sun Q."/>
            <person name="Mori K."/>
        </authorList>
    </citation>
    <scope>NUCLEOTIDE SEQUENCE [LARGE SCALE GENOMIC DNA]</scope>
    <source>
        <strain evidence="2 3">JCM 11201</strain>
    </source>
</reference>
<dbReference type="SUPFAM" id="SSF51735">
    <property type="entry name" value="NAD(P)-binding Rossmann-fold domains"/>
    <property type="match status" value="1"/>
</dbReference>
<dbReference type="InterPro" id="IPR036291">
    <property type="entry name" value="NAD(P)-bd_dom_sf"/>
</dbReference>
<sequence>MESKDGAKRKLMIKSKVLQELGSITDNCLNTVATVGMTSRKSVEFAVLPRRKALGFEAINFLVSSSQAAEECLRILDGRVKYIFIDVEAKKNLNLEYIAENNVKSSVIIPYKPNDATVEAADLFLLQYFKEAVREKEILIYGAGNIAGKLALRLAERGSNVYVFSRDYKKVELISEALNFILPRYSVNKIIPIENIKAFTNSFDAVISFISAERVIDDDIICSLKEKALVLDGGINNFTPQFYEIASQKLLNCFRLDVRLGFLYTLLPLLDDVRAFFNDVQGKAFVDNITIVSGGIIGASGDIIVDNIKHPRQVIGIANGLGGLKDTNDYTVSDQENLTKVQKFILAMD</sequence>
<dbReference type="InterPro" id="IPR006151">
    <property type="entry name" value="Shikm_DH/Glu-tRNA_Rdtase"/>
</dbReference>
<dbReference type="Proteomes" id="UP001589609">
    <property type="component" value="Unassembled WGS sequence"/>
</dbReference>
<proteinExistence type="predicted"/>
<accession>A0ABV5WD13</accession>
<comment type="caution">
    <text evidence="2">The sequence shown here is derived from an EMBL/GenBank/DDBJ whole genome shotgun (WGS) entry which is preliminary data.</text>
</comment>
<evidence type="ECO:0000313" key="2">
    <source>
        <dbReference type="EMBL" id="MFB9758270.1"/>
    </source>
</evidence>
<name>A0ABV5WD13_9BACI</name>